<keyword evidence="2" id="KW-1133">Transmembrane helix</keyword>
<dbReference type="PANTHER" id="PTHR46579">
    <property type="entry name" value="F5/8 TYPE C DOMAIN-CONTAINING PROTEIN-RELATED"/>
    <property type="match status" value="1"/>
</dbReference>
<keyword evidence="1" id="KW-0175">Coiled coil</keyword>
<keyword evidence="2" id="KW-0472">Membrane</keyword>
<dbReference type="AlphaFoldDB" id="A0A818ZXL4"/>
<dbReference type="Proteomes" id="UP000663842">
    <property type="component" value="Unassembled WGS sequence"/>
</dbReference>
<sequence>MEKNQDFQCKYRYKQQLIRQREKAKQRQRIYRRNLYRTYQSEQQQEENDLMTVNTEKKHCVNSINVRNAEINREHEVFIDGDDIDSYLDTSDDSNDEIQMIKVYDLDEEEINPIARYSPENQLKEIPINCNKLWNDLHVQFSYKTIIYCSSCFETLQDIKEQCLNDKCQDKAHMINSELVLFDIAHEIRSVVARNYSLIKWYQENRQSGPLCDIVFGDVYLKKSSKNRLSLLLATDGKPLTVSTRSSVWPVVAVLAEIPFPFREHQRNMMLLGLWHSTCTPNVDLLLSSIVHDLMVLRTSGLLIDIGDKGMTHFEVDVLAVGGDLPARAKCNKISAHNGFYACTYCLFSGISCLQHRHVLYPHDDFKASCPPPRTQQHIDCCIAEIKRSRSKNARVCGVYGESPLSQIISIPVQSTLDYFHLALEIHLVFLLNQWKQAIPKPVYIKINQFLRDIKYPHTIRRRPINIQSTDKWKATQLRVFLLYAALPFCVIFLPAEHQYIFSLFFIYIRTLRFFKSREDIRDMKLYVNEYLSKFPLVFGRCNELYSVHALLHLCEQCNSFGALAFHSMFALESSLHHYSKHAHGHILRGSQIAYWHCVSRQLETINKSASAKVFGQDCFLDDRLIHLDLCFKYENDFRNIFREKFKEELLVNLRLFSRYTHDLILYHSLAYSLLPDIFSINLINLKCITIMLRQHVQLQVQVEYANIHLHEDFDDDDNSDQYDFENSTVSNRYTQQIRECQPPIRISTQSSAPIRVLKDTSATNCSQKKRKIPCEEELPMVPDTNGMNEETNLRIESIEKTLNEIRSEQNSMMKLLEKIYQAQLTTLSHQKLNVTIRSGADIQPIIYNGINLVDKEPPIEPTALLCSSIRKLYNHDEIKDGIVFDEQLIKETYFKELPIEFDIFWERQAKKTIGGQKRAFCSRHKQKEMKQLDTQ</sequence>
<proteinExistence type="predicted"/>
<accession>A0A818ZXL4</accession>
<dbReference type="Proteomes" id="UP000663866">
    <property type="component" value="Unassembled WGS sequence"/>
</dbReference>
<evidence type="ECO:0000313" key="6">
    <source>
        <dbReference type="Proteomes" id="UP000663866"/>
    </source>
</evidence>
<gene>
    <name evidence="4" type="ORF">OVN521_LOCUS27745</name>
    <name evidence="3" type="ORF">UXM345_LOCUS3439</name>
</gene>
<dbReference type="EMBL" id="CAJOBG010007792">
    <property type="protein sequence ID" value="CAF4226718.1"/>
    <property type="molecule type" value="Genomic_DNA"/>
</dbReference>
<reference evidence="3" key="1">
    <citation type="submission" date="2021-02" db="EMBL/GenBank/DDBJ databases">
        <authorList>
            <person name="Nowell W R."/>
        </authorList>
    </citation>
    <scope>NUCLEOTIDE SEQUENCE</scope>
</reference>
<dbReference type="Pfam" id="PF06869">
    <property type="entry name" value="DUF1258"/>
    <property type="match status" value="1"/>
</dbReference>
<evidence type="ECO:0000313" key="3">
    <source>
        <dbReference type="EMBL" id="CAF3776479.1"/>
    </source>
</evidence>
<dbReference type="EMBL" id="CAJOBF010000223">
    <property type="protein sequence ID" value="CAF3776479.1"/>
    <property type="molecule type" value="Genomic_DNA"/>
</dbReference>
<evidence type="ECO:0000256" key="1">
    <source>
        <dbReference type="SAM" id="Coils"/>
    </source>
</evidence>
<organism evidence="3 5">
    <name type="scientific">Rotaria magnacalcarata</name>
    <dbReference type="NCBI Taxonomy" id="392030"/>
    <lineage>
        <taxon>Eukaryota</taxon>
        <taxon>Metazoa</taxon>
        <taxon>Spiralia</taxon>
        <taxon>Gnathifera</taxon>
        <taxon>Rotifera</taxon>
        <taxon>Eurotatoria</taxon>
        <taxon>Bdelloidea</taxon>
        <taxon>Philodinida</taxon>
        <taxon>Philodinidae</taxon>
        <taxon>Rotaria</taxon>
    </lineage>
</organism>
<protein>
    <submittedName>
        <fullName evidence="3">Uncharacterized protein</fullName>
    </submittedName>
</protein>
<dbReference type="PANTHER" id="PTHR46579:SF1">
    <property type="entry name" value="F5_8 TYPE C DOMAIN-CONTAINING PROTEIN"/>
    <property type="match status" value="1"/>
</dbReference>
<name>A0A818ZXL4_9BILA</name>
<evidence type="ECO:0000313" key="5">
    <source>
        <dbReference type="Proteomes" id="UP000663842"/>
    </source>
</evidence>
<keyword evidence="6" id="KW-1185">Reference proteome</keyword>
<evidence type="ECO:0000313" key="4">
    <source>
        <dbReference type="EMBL" id="CAF4226718.1"/>
    </source>
</evidence>
<feature type="coiled-coil region" evidence="1">
    <location>
        <begin position="789"/>
        <end position="819"/>
    </location>
</feature>
<dbReference type="InterPro" id="IPR009667">
    <property type="entry name" value="DUF1258"/>
</dbReference>
<evidence type="ECO:0000256" key="2">
    <source>
        <dbReference type="SAM" id="Phobius"/>
    </source>
</evidence>
<feature type="transmembrane region" description="Helical" evidence="2">
    <location>
        <begin position="481"/>
        <end position="509"/>
    </location>
</feature>
<comment type="caution">
    <text evidence="3">The sequence shown here is derived from an EMBL/GenBank/DDBJ whole genome shotgun (WGS) entry which is preliminary data.</text>
</comment>
<keyword evidence="2" id="KW-0812">Transmembrane</keyword>